<gene>
    <name evidence="6" type="ORF">E3I16_00890</name>
</gene>
<dbReference type="PROSITE" id="PS51379">
    <property type="entry name" value="4FE4S_FER_2"/>
    <property type="match status" value="2"/>
</dbReference>
<dbReference type="InterPro" id="IPR017896">
    <property type="entry name" value="4Fe4S_Fe-S-bd"/>
</dbReference>
<evidence type="ECO:0000313" key="7">
    <source>
        <dbReference type="Proteomes" id="UP000316674"/>
    </source>
</evidence>
<evidence type="ECO:0000256" key="2">
    <source>
        <dbReference type="ARBA" id="ARBA00022723"/>
    </source>
</evidence>
<evidence type="ECO:0000256" key="1">
    <source>
        <dbReference type="ARBA" id="ARBA00022485"/>
    </source>
</evidence>
<organism evidence="6 7">
    <name type="scientific">Aerophobetes bacterium</name>
    <dbReference type="NCBI Taxonomy" id="2030807"/>
    <lineage>
        <taxon>Bacteria</taxon>
        <taxon>Candidatus Aerophobota</taxon>
    </lineage>
</organism>
<name>A0A523ZI78_UNCAE</name>
<keyword evidence="4" id="KW-0411">Iron-sulfur</keyword>
<dbReference type="InterPro" id="IPR050157">
    <property type="entry name" value="PSI_iron-sulfur_center"/>
</dbReference>
<feature type="domain" description="4Fe-4S ferredoxin-type" evidence="5">
    <location>
        <begin position="187"/>
        <end position="215"/>
    </location>
</feature>
<dbReference type="GO" id="GO:0051539">
    <property type="term" value="F:4 iron, 4 sulfur cluster binding"/>
    <property type="evidence" value="ECO:0007669"/>
    <property type="project" value="UniProtKB-KW"/>
</dbReference>
<accession>A0A523ZI78</accession>
<evidence type="ECO:0000259" key="5">
    <source>
        <dbReference type="PROSITE" id="PS51379"/>
    </source>
</evidence>
<dbReference type="SUPFAM" id="SSF54862">
    <property type="entry name" value="4Fe-4S ferredoxins"/>
    <property type="match status" value="1"/>
</dbReference>
<dbReference type="Pfam" id="PF04015">
    <property type="entry name" value="DUF362"/>
    <property type="match status" value="1"/>
</dbReference>
<dbReference type="InterPro" id="IPR007160">
    <property type="entry name" value="DUF362"/>
</dbReference>
<dbReference type="Proteomes" id="UP000316674">
    <property type="component" value="Unassembled WGS sequence"/>
</dbReference>
<protein>
    <submittedName>
        <fullName evidence="6">DUF362 domain-containing protein</fullName>
    </submittedName>
</protein>
<comment type="caution">
    <text evidence="6">The sequence shown here is derived from an EMBL/GenBank/DDBJ whole genome shotgun (WGS) entry which is preliminary data.</text>
</comment>
<feature type="domain" description="4Fe-4S ferredoxin-type" evidence="5">
    <location>
        <begin position="216"/>
        <end position="245"/>
    </location>
</feature>
<proteinExistence type="predicted"/>
<dbReference type="PROSITE" id="PS00198">
    <property type="entry name" value="4FE4S_FER_1"/>
    <property type="match status" value="1"/>
</dbReference>
<keyword evidence="1" id="KW-0004">4Fe-4S</keyword>
<dbReference type="EMBL" id="SOHY01000053">
    <property type="protein sequence ID" value="TEU03415.1"/>
    <property type="molecule type" value="Genomic_DNA"/>
</dbReference>
<evidence type="ECO:0000256" key="3">
    <source>
        <dbReference type="ARBA" id="ARBA00023004"/>
    </source>
</evidence>
<keyword evidence="2" id="KW-0479">Metal-binding</keyword>
<dbReference type="Gene3D" id="3.30.70.20">
    <property type="match status" value="1"/>
</dbReference>
<evidence type="ECO:0000313" key="6">
    <source>
        <dbReference type="EMBL" id="TEU03415.1"/>
    </source>
</evidence>
<dbReference type="Pfam" id="PF12838">
    <property type="entry name" value="Fer4_7"/>
    <property type="match status" value="1"/>
</dbReference>
<reference evidence="6 7" key="1">
    <citation type="submission" date="2019-03" db="EMBL/GenBank/DDBJ databases">
        <title>Metabolic potential of uncultured bacteria and archaea associated with petroleum seepage in deep-sea sediments.</title>
        <authorList>
            <person name="Dong X."/>
            <person name="Hubert C."/>
        </authorList>
    </citation>
    <scope>NUCLEOTIDE SEQUENCE [LARGE SCALE GENOMIC DNA]</scope>
    <source>
        <strain evidence="6">E26_bin6</strain>
    </source>
</reference>
<dbReference type="PANTHER" id="PTHR24960:SF83">
    <property type="entry name" value="4FE-4S FERREDOXIN-TYPE DOMAIN-CONTAINING PROTEIN"/>
    <property type="match status" value="1"/>
</dbReference>
<dbReference type="AlphaFoldDB" id="A0A523ZI78"/>
<evidence type="ECO:0000256" key="4">
    <source>
        <dbReference type="ARBA" id="ARBA00023014"/>
    </source>
</evidence>
<dbReference type="InterPro" id="IPR017900">
    <property type="entry name" value="4Fe4S_Fe_S_CS"/>
</dbReference>
<sequence length="369" mass="40431">MRSKVYFSRARAQSGEASLLNKTGKLFKEAGFDKIMKEDDLVAIKLHFGEGGNTRFIRPIYARQIVEQVKKMKAKPFLTDANTLYRGTRKNAVDHLNTAIGNGFSYATIGAPIIIADGLKGKSFSEVRIDKKHIKSAKISNEIYYADALIAVTHFKGHEGTGMAGSMKNLGMGAASPAGKQVQHAGVLPSVNKNVCIGCAKCKKWCPAEAITIENKKSFIHSEKCIGCMECVTVCPTGAISIMWDESTRNLQEKMVEYAYAVLENKQDKAGFFSFVMDVTPDCDCCNWSDVSIVPDIGILASRDPVAIEQASFDLVNAQEGLKGTALKNAFSSGKDKFRALHPTVEAYLQIDYAERLGLGSKRYDLVEI</sequence>
<dbReference type="GO" id="GO:0046872">
    <property type="term" value="F:metal ion binding"/>
    <property type="evidence" value="ECO:0007669"/>
    <property type="project" value="UniProtKB-KW"/>
</dbReference>
<dbReference type="PANTHER" id="PTHR24960">
    <property type="entry name" value="PHOTOSYSTEM I IRON-SULFUR CENTER-RELATED"/>
    <property type="match status" value="1"/>
</dbReference>
<keyword evidence="3" id="KW-0408">Iron</keyword>